<dbReference type="InterPro" id="IPR027417">
    <property type="entry name" value="P-loop_NTPase"/>
</dbReference>
<dbReference type="GO" id="GO:0008146">
    <property type="term" value="F:sulfotransferase activity"/>
    <property type="evidence" value="ECO:0007669"/>
    <property type="project" value="InterPro"/>
</dbReference>
<keyword evidence="6" id="KW-1185">Reference proteome</keyword>
<dbReference type="PANTHER" id="PTHR11783">
    <property type="entry name" value="SULFOTRANSFERASE SULT"/>
    <property type="match status" value="1"/>
</dbReference>
<proteinExistence type="inferred from homology"/>
<evidence type="ECO:0000313" key="5">
    <source>
        <dbReference type="Ensembl" id="ENSTMTP00000030787.1"/>
    </source>
</evidence>
<dbReference type="GeneTree" id="ENSGT00940000156772"/>
<dbReference type="Gene3D" id="3.40.50.300">
    <property type="entry name" value="P-loop containing nucleotide triphosphate hydrolases"/>
    <property type="match status" value="2"/>
</dbReference>
<keyword evidence="2 3" id="KW-0808">Transferase</keyword>
<comment type="similarity">
    <text evidence="1 3">Belongs to the sulfotransferase 1 family.</text>
</comment>
<sequence>MEPSEEFMFKHKGFYFLPDLANPEYIDSLEHFVIRDSDVFVVTFPKSGKTVMIFLKGNKQSDFCLKPLLTPFLLSTIVTYVWHDFPFTTAMLTLPQHILFIYMSDNFVLYYNFNQFACSWFDHIRGWYTHRADYNILFLTYEEMKKDLRSAVLKICDFLGKRLTEKELDVVVGKATFDNMKSDPRSNYEDKTCILEKGRDNFLRRGTVGDWKNIMTVSQSEKFNKVFNEKMKDLPFKFLWDLNEEI</sequence>
<evidence type="ECO:0000256" key="1">
    <source>
        <dbReference type="ARBA" id="ARBA00005771"/>
    </source>
</evidence>
<name>A0A674KE69_9SAUR</name>
<dbReference type="SUPFAM" id="SSF52540">
    <property type="entry name" value="P-loop containing nucleoside triphosphate hydrolases"/>
    <property type="match status" value="1"/>
</dbReference>
<dbReference type="Proteomes" id="UP000472274">
    <property type="component" value="Unplaced"/>
</dbReference>
<accession>A0A674KE69</accession>
<dbReference type="AlphaFoldDB" id="A0A674KE69"/>
<dbReference type="FunCoup" id="A0A674KE69">
    <property type="interactions" value="10"/>
</dbReference>
<feature type="domain" description="Sulfotransferase" evidence="4">
    <location>
        <begin position="117"/>
        <end position="234"/>
    </location>
</feature>
<evidence type="ECO:0000256" key="3">
    <source>
        <dbReference type="RuleBase" id="RU361155"/>
    </source>
</evidence>
<gene>
    <name evidence="5" type="primary">LOC112106984</name>
</gene>
<protein>
    <recommendedName>
        <fullName evidence="3">Sulfotransferase</fullName>
        <ecNumber evidence="3">2.8.2.-</ecNumber>
    </recommendedName>
</protein>
<reference evidence="5" key="1">
    <citation type="submission" date="2025-08" db="UniProtKB">
        <authorList>
            <consortium name="Ensembl"/>
        </authorList>
    </citation>
    <scope>IDENTIFICATION</scope>
</reference>
<evidence type="ECO:0000256" key="2">
    <source>
        <dbReference type="ARBA" id="ARBA00022679"/>
    </source>
</evidence>
<organism evidence="5 6">
    <name type="scientific">Terrapene triunguis</name>
    <name type="common">Three-toed box turtle</name>
    <dbReference type="NCBI Taxonomy" id="2587831"/>
    <lineage>
        <taxon>Eukaryota</taxon>
        <taxon>Metazoa</taxon>
        <taxon>Chordata</taxon>
        <taxon>Craniata</taxon>
        <taxon>Vertebrata</taxon>
        <taxon>Euteleostomi</taxon>
        <taxon>Archelosauria</taxon>
        <taxon>Testudinata</taxon>
        <taxon>Testudines</taxon>
        <taxon>Cryptodira</taxon>
        <taxon>Durocryptodira</taxon>
        <taxon>Testudinoidea</taxon>
        <taxon>Emydidae</taxon>
        <taxon>Terrapene</taxon>
    </lineage>
</organism>
<dbReference type="EC" id="2.8.2.-" evidence="3"/>
<dbReference type="InterPro" id="IPR000863">
    <property type="entry name" value="Sulfotransferase_dom"/>
</dbReference>
<dbReference type="Pfam" id="PF00685">
    <property type="entry name" value="Sulfotransfer_1"/>
    <property type="match status" value="1"/>
</dbReference>
<evidence type="ECO:0000259" key="4">
    <source>
        <dbReference type="Pfam" id="PF00685"/>
    </source>
</evidence>
<dbReference type="Ensembl" id="ENSTMTT00000031908.1">
    <property type="protein sequence ID" value="ENSTMTP00000030787.1"/>
    <property type="gene ID" value="ENSTMTG00000022196.1"/>
</dbReference>
<reference evidence="5" key="2">
    <citation type="submission" date="2025-09" db="UniProtKB">
        <authorList>
            <consortium name="Ensembl"/>
        </authorList>
    </citation>
    <scope>IDENTIFICATION</scope>
</reference>
<evidence type="ECO:0000313" key="6">
    <source>
        <dbReference type="Proteomes" id="UP000472274"/>
    </source>
</evidence>
<dbReference type="InParanoid" id="A0A674KE69"/>